<feature type="region of interest" description="Disordered" evidence="1">
    <location>
        <begin position="1"/>
        <end position="26"/>
    </location>
</feature>
<feature type="compositionally biased region" description="Basic residues" evidence="1">
    <location>
        <begin position="1622"/>
        <end position="1633"/>
    </location>
</feature>
<reference evidence="2 3" key="1">
    <citation type="journal article" date="2013" name="Plant Cell">
        <title>The transition from a phytopathogenic smut ancestor to an anamorphic biocontrol agent deciphered by comparative whole-genome analysis.</title>
        <authorList>
            <person name="Lefebvre F."/>
            <person name="Joly D.L."/>
            <person name="Labbe C."/>
            <person name="Teichmann B."/>
            <person name="Linning R."/>
            <person name="Belzile F."/>
            <person name="Bakkeren G."/>
            <person name="Belanger R.R."/>
        </authorList>
    </citation>
    <scope>NUCLEOTIDE SEQUENCE [LARGE SCALE GENOMIC DNA]</scope>
    <source>
        <strain evidence="2 3">PF-1</strain>
    </source>
</reference>
<feature type="compositionally biased region" description="Acidic residues" evidence="1">
    <location>
        <begin position="589"/>
        <end position="607"/>
    </location>
</feature>
<feature type="compositionally biased region" description="Gly residues" evidence="1">
    <location>
        <begin position="1874"/>
        <end position="1888"/>
    </location>
</feature>
<feature type="compositionally biased region" description="Basic and acidic residues" evidence="1">
    <location>
        <begin position="376"/>
        <end position="386"/>
    </location>
</feature>
<feature type="region of interest" description="Disordered" evidence="1">
    <location>
        <begin position="572"/>
        <end position="968"/>
    </location>
</feature>
<organism evidence="2 3">
    <name type="scientific">Pseudozyma flocculosa PF-1</name>
    <dbReference type="NCBI Taxonomy" id="1277687"/>
    <lineage>
        <taxon>Eukaryota</taxon>
        <taxon>Fungi</taxon>
        <taxon>Dikarya</taxon>
        <taxon>Basidiomycota</taxon>
        <taxon>Ustilaginomycotina</taxon>
        <taxon>Ustilaginomycetes</taxon>
        <taxon>Ustilaginales</taxon>
        <taxon>Ustilaginaceae</taxon>
        <taxon>Pseudozyma</taxon>
    </lineage>
</organism>
<feature type="compositionally biased region" description="Pro residues" evidence="1">
    <location>
        <begin position="1669"/>
        <end position="1682"/>
    </location>
</feature>
<feature type="region of interest" description="Disordered" evidence="1">
    <location>
        <begin position="1869"/>
        <end position="1888"/>
    </location>
</feature>
<feature type="compositionally biased region" description="Low complexity" evidence="1">
    <location>
        <begin position="130"/>
        <end position="146"/>
    </location>
</feature>
<sequence>MAHAAQRSAKALAGLERLRNDENATPAHDASAYISASMLQSGGLSPLPTSAQLYDIHLPDISALSPLPSHPTGSRAPTRQALHPLAASNQRRDAASSLHAASAAKHNTRGTQVSVVVPHDPGRVSRSRSRSISARPSPSASAPNAAIEAEGGLMTPPASGMSALSSSQLDQSEHRPPHPTSPTPLKPRSRTQSPHKRMVQPPSSHSLTPGTLTSTPARPRRAASPHNKRTRDLVETPVMARMRDHSTSLQAESIFKNSPNPRARKNTRTSQLVPGVASGSINAQSDSELDSDEPLANASRLDPVQASALIAGATRLPPSSGRAANAKSKGKGKGRIVSGAAYRDDPSTALEEDDEDGDSDVEIVRVTRRNGPEASFLREAREKGWDRIANSPVRTIYIQQPEPPQRQRQGSARAKSKTPKPESQESLSTPAGRARSRSSSRPLANVAPPAAADNSAADLSSQSIKSSSSQSSTSTISRKKQPGPARRRASSSASTSNLRIKTKTGRSRRISAPPSNVGEYISEHPAMPDSPSEDPLLLVGPEPDFSARYNASVSYGRSGFASPSVTASGIRASQKHGQLHDSTFAIPEGLEEGGDSGEDDDEDDGYNDYEPLVFEDASRISQTNASRPKTTSSAQMLTSTPLPGARMASKLPAEIPLPSSVAATPSAGNQIEIDGVTDTPQQSSHPATTSFDAGDPRLDDAPETSFDVSLEREADGSSAETSHELPTSAHDPGHEDVIFGQFHDDGPLSSDESSAGGYLDVDRAAADESLAAAPEVADDVAIEQGDDSDASGSLSGAEGARAGEGEGDASTPRTMADYSRDETNNAVYGAGERDRDSDMEFVGQAYNRDQDARIQSGGNEEEEREDGGSDNDDDDNNNNDDDGREQDSRSAGALGQDSDESGRSGTTGNQSSEADSSRIDEDVDSSDEMAARLDSADAEEVEILAGSSTRDRTPELPIDDHESQSSSDGFEILDIVTADGSSILHGKQRAVSQGKDEDRSLPIHTLQLIHQDDVRAAADASRSMRARSFGANASMSVDASSASAYSRFLRLSQQTTTPIVEISSLDPHAAARATAILKLYHQYVDEGWIQGDEEGEALRGEALGEPSSRHGAHLPDDMDPQERLKVQQVVRILQEAERIAAGQKSGRADRSDVSASYVDAGSLTLPQILMDAEINIARQDAHTEASSDDGFSVRGLLAPEDEATQLRTPMSGAKAAATIASPATPFLPGGFRPEPASVVRETVQVPTASDRSMVAQVEPTVWGRSDWVSLDKFFAARVKASARAILRADLSRSGIEDVSHTQIVDVDKVALQIQALLSVDAHELAGDFLDQRGVAENDRRAEWASSKIRFRIPALQRKYLRKLESKHPGRVTAEHVSLLDQSARGDLSSNAPLLALGLGRAGNGGNGNGNDSIATEDLDWSLTGMTTRIQASRDGHGDMRGQANSSATGLRPKEGRRAGRVSFGTPYRLGMHSTPMPALKRVQEQAKRDGLYPSLQQLSARTSKAQEAGVGVASSNEPAAAAPTDATALPRQVQTPAKTDQGSDGTTSTPSVVARTTRLLSRMSGSFFGLGASPGSTSASTSDASAGKAAAASAMKSMAASAATTGDASRGSTSSSASRIPALKKAKARRHTPIRQFGGRASSPVEMSGGGKEMQMAAQSAAPVSIDQPPSPPSPPPPPPSEQPQQQRQKVDGVSAKPRTSSPPTQRATTLNRKPSISAADLQAASRSIREKRTSTSFLAPRYDDSTSASTASGRSTQNVGRVIDTRPTPATTTTTNTKTATTTASAVDSGKGSITIRRSNSGSSGLVRPTALSLLPNAEASHQMAREKVKQLAKSRQDRDWKSPRASRVTRTRSHAENRVVTAIATEIRKRAGGGGGGSGGSGSSTR</sequence>
<evidence type="ECO:0000313" key="2">
    <source>
        <dbReference type="EMBL" id="EPQ29656.1"/>
    </source>
</evidence>
<feature type="compositionally biased region" description="Low complexity" evidence="1">
    <location>
        <begin position="790"/>
        <end position="800"/>
    </location>
</feature>
<dbReference type="Proteomes" id="UP000053664">
    <property type="component" value="Unassembled WGS sequence"/>
</dbReference>
<dbReference type="HOGENOM" id="CLU_236076_0_0_1"/>
<dbReference type="GeneID" id="19316989"/>
<feature type="compositionally biased region" description="Low complexity" evidence="1">
    <location>
        <begin position="1518"/>
        <end position="1528"/>
    </location>
</feature>
<feature type="compositionally biased region" description="Acidic residues" evidence="1">
    <location>
        <begin position="859"/>
        <end position="884"/>
    </location>
</feature>
<feature type="compositionally biased region" description="Basic and acidic residues" evidence="1">
    <location>
        <begin position="1832"/>
        <end position="1844"/>
    </location>
</feature>
<gene>
    <name evidence="2" type="ORF">PFL1_02876</name>
</gene>
<feature type="compositionally biased region" description="Polar residues" evidence="1">
    <location>
        <begin position="1532"/>
        <end position="1551"/>
    </location>
</feature>
<proteinExistence type="predicted"/>
<evidence type="ECO:0000256" key="1">
    <source>
        <dbReference type="SAM" id="MobiDB-lite"/>
    </source>
</evidence>
<evidence type="ECO:0000313" key="3">
    <source>
        <dbReference type="Proteomes" id="UP000053664"/>
    </source>
</evidence>
<feature type="compositionally biased region" description="Basic residues" evidence="1">
    <location>
        <begin position="218"/>
        <end position="229"/>
    </location>
</feature>
<dbReference type="KEGG" id="pfp:PFL1_02876"/>
<accession>A0A061HG87</accession>
<dbReference type="RefSeq" id="XP_007878580.1">
    <property type="nucleotide sequence ID" value="XM_007880389.1"/>
</dbReference>
<feature type="region of interest" description="Disordered" evidence="1">
    <location>
        <begin position="1430"/>
        <end position="1476"/>
    </location>
</feature>
<feature type="compositionally biased region" description="Polar residues" evidence="1">
    <location>
        <begin position="247"/>
        <end position="260"/>
    </location>
</feature>
<feature type="compositionally biased region" description="Polar residues" evidence="1">
    <location>
        <begin position="1698"/>
        <end position="1715"/>
    </location>
</feature>
<feature type="compositionally biased region" description="Acidic residues" evidence="1">
    <location>
        <begin position="776"/>
        <end position="789"/>
    </location>
</feature>
<feature type="compositionally biased region" description="Polar residues" evidence="1">
    <location>
        <begin position="201"/>
        <end position="216"/>
    </location>
</feature>
<feature type="compositionally biased region" description="Polar residues" evidence="1">
    <location>
        <begin position="903"/>
        <end position="914"/>
    </location>
</feature>
<feature type="compositionally biased region" description="Low complexity" evidence="1">
    <location>
        <begin position="437"/>
        <end position="476"/>
    </location>
</feature>
<name>A0A061HG87_9BASI</name>
<feature type="compositionally biased region" description="Low complexity" evidence="1">
    <location>
        <begin position="1766"/>
        <end position="1785"/>
    </location>
</feature>
<protein>
    <submittedName>
        <fullName evidence="2">Uncharacterized protein</fullName>
    </submittedName>
</protein>
<feature type="compositionally biased region" description="Acidic residues" evidence="1">
    <location>
        <begin position="350"/>
        <end position="361"/>
    </location>
</feature>
<feature type="region of interest" description="Disordered" evidence="1">
    <location>
        <begin position="61"/>
        <end position="541"/>
    </location>
</feature>
<dbReference type="EMBL" id="KE361630">
    <property type="protein sequence ID" value="EPQ29656.1"/>
    <property type="molecule type" value="Genomic_DNA"/>
</dbReference>
<feature type="region of interest" description="Disordered" evidence="1">
    <location>
        <begin position="1604"/>
        <end position="1809"/>
    </location>
</feature>
<feature type="compositionally biased region" description="Basic and acidic residues" evidence="1">
    <location>
        <begin position="731"/>
        <end position="746"/>
    </location>
</feature>
<feature type="compositionally biased region" description="Low complexity" evidence="1">
    <location>
        <begin position="95"/>
        <end position="104"/>
    </location>
</feature>
<feature type="region of interest" description="Disordered" evidence="1">
    <location>
        <begin position="1832"/>
        <end position="1859"/>
    </location>
</feature>
<dbReference type="OrthoDB" id="2556125at2759"/>
<feature type="compositionally biased region" description="Basic residues" evidence="1">
    <location>
        <begin position="477"/>
        <end position="489"/>
    </location>
</feature>
<feature type="compositionally biased region" description="Basic residues" evidence="1">
    <location>
        <begin position="187"/>
        <end position="198"/>
    </location>
</feature>
<feature type="compositionally biased region" description="Polar residues" evidence="1">
    <location>
        <begin position="678"/>
        <end position="691"/>
    </location>
</feature>
<feature type="compositionally biased region" description="Low complexity" evidence="1">
    <location>
        <begin position="1604"/>
        <end position="1619"/>
    </location>
</feature>
<feature type="compositionally biased region" description="Basic residues" evidence="1">
    <location>
        <begin position="500"/>
        <end position="509"/>
    </location>
</feature>
<feature type="compositionally biased region" description="Polar residues" evidence="1">
    <location>
        <begin position="619"/>
        <end position="641"/>
    </location>
</feature>
<feature type="compositionally biased region" description="Basic and acidic residues" evidence="1">
    <location>
        <begin position="949"/>
        <end position="963"/>
    </location>
</feature>
<dbReference type="eggNOG" id="ENOG502R2R1">
    <property type="taxonomic scope" value="Eukaryota"/>
</dbReference>
<feature type="region of interest" description="Disordered" evidence="1">
    <location>
        <begin position="1498"/>
        <end position="1552"/>
    </location>
</feature>